<evidence type="ECO:0000313" key="1">
    <source>
        <dbReference type="EMBL" id="OCL03048.1"/>
    </source>
</evidence>
<dbReference type="EMBL" id="KV750822">
    <property type="protein sequence ID" value="OCL03048.1"/>
    <property type="molecule type" value="Genomic_DNA"/>
</dbReference>
<dbReference type="AlphaFoldDB" id="A0A8E2JMY3"/>
<protein>
    <submittedName>
        <fullName evidence="1">Uncharacterized protein</fullName>
    </submittedName>
</protein>
<accession>A0A8E2JMY3</accession>
<proteinExistence type="predicted"/>
<gene>
    <name evidence="1" type="ORF">AOQ84DRAFT_368695</name>
</gene>
<keyword evidence="2" id="KW-1185">Reference proteome</keyword>
<dbReference type="SUPFAM" id="SSF56112">
    <property type="entry name" value="Protein kinase-like (PK-like)"/>
    <property type="match status" value="1"/>
</dbReference>
<sequence>MPSLPAPIVPTKYSLMQKARDHTKAAGLSLAIPVPHVSFDRAKTAATAVGSTQALRQPSTTYERQPSPQDFVTLGKLSQGETQWTIRVHKDSVSGLTMVRRLDKWGGMNEKEILGQLAHRNIIKIKRAFMADGFMCIGLEYCRYTLEEDIARSVNLSLIRISGRNARVILSNFEQAVKHNSNALPNTDLVDLGFVLLECMEGRR</sequence>
<evidence type="ECO:0000313" key="2">
    <source>
        <dbReference type="Proteomes" id="UP000250140"/>
    </source>
</evidence>
<dbReference type="OrthoDB" id="3942097at2759"/>
<dbReference type="Proteomes" id="UP000250140">
    <property type="component" value="Unassembled WGS sequence"/>
</dbReference>
<dbReference type="Gene3D" id="1.10.510.10">
    <property type="entry name" value="Transferase(Phosphotransferase) domain 1"/>
    <property type="match status" value="1"/>
</dbReference>
<reference evidence="1 2" key="1">
    <citation type="journal article" date="2016" name="Nat. Commun.">
        <title>Ectomycorrhizal ecology is imprinted in the genome of the dominant symbiotic fungus Cenococcum geophilum.</title>
        <authorList>
            <consortium name="DOE Joint Genome Institute"/>
            <person name="Peter M."/>
            <person name="Kohler A."/>
            <person name="Ohm R.A."/>
            <person name="Kuo A."/>
            <person name="Krutzmann J."/>
            <person name="Morin E."/>
            <person name="Arend M."/>
            <person name="Barry K.W."/>
            <person name="Binder M."/>
            <person name="Choi C."/>
            <person name="Clum A."/>
            <person name="Copeland A."/>
            <person name="Grisel N."/>
            <person name="Haridas S."/>
            <person name="Kipfer T."/>
            <person name="LaButti K."/>
            <person name="Lindquist E."/>
            <person name="Lipzen A."/>
            <person name="Maire R."/>
            <person name="Meier B."/>
            <person name="Mihaltcheva S."/>
            <person name="Molinier V."/>
            <person name="Murat C."/>
            <person name="Poggeler S."/>
            <person name="Quandt C.A."/>
            <person name="Sperisen C."/>
            <person name="Tritt A."/>
            <person name="Tisserant E."/>
            <person name="Crous P.W."/>
            <person name="Henrissat B."/>
            <person name="Nehls U."/>
            <person name="Egli S."/>
            <person name="Spatafora J.W."/>
            <person name="Grigoriev I.V."/>
            <person name="Martin F.M."/>
        </authorList>
    </citation>
    <scope>NUCLEOTIDE SEQUENCE [LARGE SCALE GENOMIC DNA]</scope>
    <source>
        <strain evidence="1 2">CBS 207.34</strain>
    </source>
</reference>
<name>A0A8E2JMY3_9PEZI</name>
<organism evidence="1 2">
    <name type="scientific">Glonium stellatum</name>
    <dbReference type="NCBI Taxonomy" id="574774"/>
    <lineage>
        <taxon>Eukaryota</taxon>
        <taxon>Fungi</taxon>
        <taxon>Dikarya</taxon>
        <taxon>Ascomycota</taxon>
        <taxon>Pezizomycotina</taxon>
        <taxon>Dothideomycetes</taxon>
        <taxon>Pleosporomycetidae</taxon>
        <taxon>Gloniales</taxon>
        <taxon>Gloniaceae</taxon>
        <taxon>Glonium</taxon>
    </lineage>
</organism>
<dbReference type="InterPro" id="IPR011009">
    <property type="entry name" value="Kinase-like_dom_sf"/>
</dbReference>